<evidence type="ECO:0000259" key="1">
    <source>
        <dbReference type="Pfam" id="PF00535"/>
    </source>
</evidence>
<feature type="domain" description="Glycosyltransferase 2-like" evidence="1">
    <location>
        <begin position="100"/>
        <end position="272"/>
    </location>
</feature>
<proteinExistence type="predicted"/>
<dbReference type="InterPro" id="IPR001173">
    <property type="entry name" value="Glyco_trans_2-like"/>
</dbReference>
<protein>
    <submittedName>
        <fullName evidence="2">Cellulose synthase/poly-beta-1,6-N-acetylglucosamine synthase-like glycosyltransferase</fullName>
    </submittedName>
</protein>
<dbReference type="Pfam" id="PF00535">
    <property type="entry name" value="Glycos_transf_2"/>
    <property type="match status" value="1"/>
</dbReference>
<dbReference type="Gene3D" id="3.90.550.10">
    <property type="entry name" value="Spore Coat Polysaccharide Biosynthesis Protein SpsA, Chain A"/>
    <property type="match status" value="1"/>
</dbReference>
<dbReference type="Proteomes" id="UP001206483">
    <property type="component" value="Unassembled WGS sequence"/>
</dbReference>
<dbReference type="SUPFAM" id="SSF53448">
    <property type="entry name" value="Nucleotide-diphospho-sugar transferases"/>
    <property type="match status" value="1"/>
</dbReference>
<sequence>MTSTTVTAVRPDGPVQVVELDLDRPTELNRPGGEPLTAPAGPVLALVRHAGRPLGLVGSGGPAREVTALCDDVVAAARREFDHPAPADAPADPTEPPTVSVIVCTHNREGILPRCLDSLLRTGYPHVEVIVVDNAPANDATETLVQVRYPDQVRYLREPVAGLARARNRGLAAARGEICAFADDDLVIDAGWVGALAEPFRRDRRIGCVTGLVLPSELDTPAQRVLERYGGYSKGFAARSWSLADHPDDPLFPFATGRLGTGANMAFRTDLLRAIGGFDAATGTGTPARGGEELLAFLRVLTAGHTIAYRPDALVWHPHPRTMAELNAQVFGFGVGFGAYLTAAVSHRPALLAALVRQVPRGVWQTVRRGRGPAEPAARPIARLGRLELRGLLCGPFCYALSAWREHALASGGQS</sequence>
<dbReference type="PANTHER" id="PTHR43685:SF2">
    <property type="entry name" value="GLYCOSYLTRANSFERASE 2-LIKE DOMAIN-CONTAINING PROTEIN"/>
    <property type="match status" value="1"/>
</dbReference>
<organism evidence="2 3">
    <name type="scientific">Kitasatospora paracochleata</name>
    <dbReference type="NCBI Taxonomy" id="58354"/>
    <lineage>
        <taxon>Bacteria</taxon>
        <taxon>Bacillati</taxon>
        <taxon>Actinomycetota</taxon>
        <taxon>Actinomycetes</taxon>
        <taxon>Kitasatosporales</taxon>
        <taxon>Streptomycetaceae</taxon>
        <taxon>Kitasatospora</taxon>
    </lineage>
</organism>
<name>A0ABT1IU04_9ACTN</name>
<comment type="caution">
    <text evidence="2">The sequence shown here is derived from an EMBL/GenBank/DDBJ whole genome shotgun (WGS) entry which is preliminary data.</text>
</comment>
<evidence type="ECO:0000313" key="2">
    <source>
        <dbReference type="EMBL" id="MCP2308613.1"/>
    </source>
</evidence>
<dbReference type="RefSeq" id="WP_253795387.1">
    <property type="nucleotide sequence ID" value="NZ_BAAAUB010000120.1"/>
</dbReference>
<gene>
    <name evidence="2" type="ORF">FHR36_001737</name>
</gene>
<evidence type="ECO:0000313" key="3">
    <source>
        <dbReference type="Proteomes" id="UP001206483"/>
    </source>
</evidence>
<dbReference type="PANTHER" id="PTHR43685">
    <property type="entry name" value="GLYCOSYLTRANSFERASE"/>
    <property type="match status" value="1"/>
</dbReference>
<dbReference type="InterPro" id="IPR050834">
    <property type="entry name" value="Glycosyltransf_2"/>
</dbReference>
<dbReference type="EMBL" id="JAMZDX010000002">
    <property type="protein sequence ID" value="MCP2308613.1"/>
    <property type="molecule type" value="Genomic_DNA"/>
</dbReference>
<accession>A0ABT1IU04</accession>
<keyword evidence="3" id="KW-1185">Reference proteome</keyword>
<reference evidence="2 3" key="1">
    <citation type="submission" date="2022-06" db="EMBL/GenBank/DDBJ databases">
        <title>Sequencing the genomes of 1000 actinobacteria strains.</title>
        <authorList>
            <person name="Klenk H.-P."/>
        </authorList>
    </citation>
    <scope>NUCLEOTIDE SEQUENCE [LARGE SCALE GENOMIC DNA]</scope>
    <source>
        <strain evidence="2 3">DSM 41656</strain>
    </source>
</reference>
<dbReference type="InterPro" id="IPR029044">
    <property type="entry name" value="Nucleotide-diphossugar_trans"/>
</dbReference>